<keyword evidence="1" id="KW-1133">Transmembrane helix</keyword>
<dbReference type="Pfam" id="PF06181">
    <property type="entry name" value="Urate_ox_N"/>
    <property type="match status" value="1"/>
</dbReference>
<dbReference type="InterPro" id="IPR036909">
    <property type="entry name" value="Cyt_c-like_dom_sf"/>
</dbReference>
<evidence type="ECO:0000259" key="2">
    <source>
        <dbReference type="Pfam" id="PF06181"/>
    </source>
</evidence>
<dbReference type="GO" id="GO:0020037">
    <property type="term" value="F:heme binding"/>
    <property type="evidence" value="ECO:0007669"/>
    <property type="project" value="InterPro"/>
</dbReference>
<dbReference type="SUPFAM" id="SSF46626">
    <property type="entry name" value="Cytochrome c"/>
    <property type="match status" value="1"/>
</dbReference>
<keyword evidence="1" id="KW-0472">Membrane</keyword>
<evidence type="ECO:0000313" key="4">
    <source>
        <dbReference type="Proteomes" id="UP000245506"/>
    </source>
</evidence>
<dbReference type="Proteomes" id="UP000245506">
    <property type="component" value="Unassembled WGS sequence"/>
</dbReference>
<keyword evidence="1" id="KW-0812">Transmembrane</keyword>
<feature type="transmembrane region" description="Helical" evidence="1">
    <location>
        <begin position="15"/>
        <end position="33"/>
    </location>
</feature>
<gene>
    <name evidence="3" type="ORF">DKT75_06115</name>
</gene>
<feature type="domain" description="Urate oxidase N-terminal" evidence="2">
    <location>
        <begin position="4"/>
        <end position="281"/>
    </location>
</feature>
<organism evidence="3 4">
    <name type="scientific">Leucothrix arctica</name>
    <dbReference type="NCBI Taxonomy" id="1481894"/>
    <lineage>
        <taxon>Bacteria</taxon>
        <taxon>Pseudomonadati</taxon>
        <taxon>Pseudomonadota</taxon>
        <taxon>Gammaproteobacteria</taxon>
        <taxon>Thiotrichales</taxon>
        <taxon>Thiotrichaceae</taxon>
        <taxon>Leucothrix</taxon>
    </lineage>
</organism>
<dbReference type="AlphaFoldDB" id="A0A317CGJ3"/>
<sequence>MEAHLIEWLNLLGRWLHMIVGIAWIGASFYFVWLDNHLESPKKDGDNDKGVGGELWSVHGGGFYHAQKYKVAPSVMPANLHWFKWEAYTTWITGMFMLALIYWYGAEFYLIDSSVADLSKTFAIVLSIAVIVQGWITYDVLCRSKFGENEKVLGAIIFVLLCFTSWGLCELFSGRGAYIHFGAILGTIMVGNVFFVIMPGQRAMVEAASKGEPVDPIHGMRAKQRSIHNTFFTLPVLFVMISNHYAMTFGHEWNWVVLVGITLAGGLIRIYFVQRHFAARENAERGFVSGEEKTASLIPLAIAFAILLILSFAITSPPKPVAVSKSDVNGTVALSTEALLDQAMPIIQQRCTVCHSASPTMAGFSSAPSGFLMDTAEQVTTHAIKIHQQSVVTKVMPIANMTKMTAEERDVINAWFLSQAR</sequence>
<evidence type="ECO:0000313" key="3">
    <source>
        <dbReference type="EMBL" id="PWQ97497.1"/>
    </source>
</evidence>
<accession>A0A317CGJ3</accession>
<comment type="caution">
    <text evidence="3">The sequence shown here is derived from an EMBL/GenBank/DDBJ whole genome shotgun (WGS) entry which is preliminary data.</text>
</comment>
<proteinExistence type="predicted"/>
<dbReference type="RefSeq" id="WP_109822539.1">
    <property type="nucleotide sequence ID" value="NZ_QGKL01000019.1"/>
</dbReference>
<dbReference type="InterPro" id="IPR010389">
    <property type="entry name" value="Urate_ox_N"/>
</dbReference>
<reference evidence="3 4" key="1">
    <citation type="submission" date="2018-05" db="EMBL/GenBank/DDBJ databases">
        <title>Leucothrix arctica sp. nov., isolated from Arctic seawater.</title>
        <authorList>
            <person name="Choi A."/>
            <person name="Baek K."/>
        </authorList>
    </citation>
    <scope>NUCLEOTIDE SEQUENCE [LARGE SCALE GENOMIC DNA]</scope>
    <source>
        <strain evidence="3 4">IMCC9719</strain>
    </source>
</reference>
<feature type="transmembrane region" description="Helical" evidence="1">
    <location>
        <begin position="230"/>
        <end position="247"/>
    </location>
</feature>
<feature type="transmembrane region" description="Helical" evidence="1">
    <location>
        <begin position="253"/>
        <end position="273"/>
    </location>
</feature>
<evidence type="ECO:0000256" key="1">
    <source>
        <dbReference type="SAM" id="Phobius"/>
    </source>
</evidence>
<feature type="transmembrane region" description="Helical" evidence="1">
    <location>
        <begin position="153"/>
        <end position="173"/>
    </location>
</feature>
<dbReference type="EMBL" id="QGKL01000019">
    <property type="protein sequence ID" value="PWQ97497.1"/>
    <property type="molecule type" value="Genomic_DNA"/>
</dbReference>
<feature type="transmembrane region" description="Helical" evidence="1">
    <location>
        <begin position="121"/>
        <end position="141"/>
    </location>
</feature>
<dbReference type="OrthoDB" id="9787495at2"/>
<dbReference type="GO" id="GO:0009055">
    <property type="term" value="F:electron transfer activity"/>
    <property type="evidence" value="ECO:0007669"/>
    <property type="project" value="InterPro"/>
</dbReference>
<name>A0A317CGJ3_9GAMM</name>
<feature type="transmembrane region" description="Helical" evidence="1">
    <location>
        <begin position="85"/>
        <end position="105"/>
    </location>
</feature>
<feature type="transmembrane region" description="Helical" evidence="1">
    <location>
        <begin position="179"/>
        <end position="197"/>
    </location>
</feature>
<feature type="transmembrane region" description="Helical" evidence="1">
    <location>
        <begin position="294"/>
        <end position="314"/>
    </location>
</feature>
<protein>
    <recommendedName>
        <fullName evidence="2">Urate oxidase N-terminal domain-containing protein</fullName>
    </recommendedName>
</protein>
<keyword evidence="4" id="KW-1185">Reference proteome</keyword>